<dbReference type="EMBL" id="CP021978">
    <property type="protein sequence ID" value="QCD57500.1"/>
    <property type="molecule type" value="Genomic_DNA"/>
</dbReference>
<organism evidence="7 8">
    <name type="scientific">Streptomyces hawaiiensis</name>
    <dbReference type="NCBI Taxonomy" id="67305"/>
    <lineage>
        <taxon>Bacteria</taxon>
        <taxon>Bacillati</taxon>
        <taxon>Actinomycetota</taxon>
        <taxon>Actinomycetes</taxon>
        <taxon>Kitasatosporales</taxon>
        <taxon>Streptomycetaceae</taxon>
        <taxon>Streptomyces</taxon>
    </lineage>
</organism>
<name>A0A6G5RHI9_9ACTN</name>
<dbReference type="Proteomes" id="UP000495940">
    <property type="component" value="Chromosome"/>
</dbReference>
<dbReference type="InterPro" id="IPR001227">
    <property type="entry name" value="Ac_transferase_dom_sf"/>
</dbReference>
<evidence type="ECO:0000313" key="8">
    <source>
        <dbReference type="Proteomes" id="UP000495940"/>
    </source>
</evidence>
<keyword evidence="8" id="KW-1185">Reference proteome</keyword>
<keyword evidence="2 4" id="KW-0012">Acyltransferase</keyword>
<feature type="active site" evidence="5">
    <location>
        <position position="201"/>
    </location>
</feature>
<feature type="active site" evidence="5">
    <location>
        <position position="90"/>
    </location>
</feature>
<dbReference type="GO" id="GO:0006633">
    <property type="term" value="P:fatty acid biosynthetic process"/>
    <property type="evidence" value="ECO:0007669"/>
    <property type="project" value="TreeGrafter"/>
</dbReference>
<dbReference type="SUPFAM" id="SSF55048">
    <property type="entry name" value="Probable ACP-binding domain of malonyl-CoA ACP transacylase"/>
    <property type="match status" value="1"/>
</dbReference>
<dbReference type="Gene3D" id="3.40.366.10">
    <property type="entry name" value="Malonyl-Coenzyme A Acyl Carrier Protein, domain 2"/>
    <property type="match status" value="1"/>
</dbReference>
<protein>
    <recommendedName>
        <fullName evidence="4">Malonyl CoA-acyl carrier protein transacylase</fullName>
        <ecNumber evidence="4">2.3.1.39</ecNumber>
    </recommendedName>
</protein>
<evidence type="ECO:0000256" key="5">
    <source>
        <dbReference type="PIRSR" id="PIRSR000446-1"/>
    </source>
</evidence>
<accession>A0A6G5RHI9</accession>
<dbReference type="PANTHER" id="PTHR42681:SF1">
    <property type="entry name" value="MALONYL-COA-ACYL CARRIER PROTEIN TRANSACYLASE, MITOCHONDRIAL"/>
    <property type="match status" value="1"/>
</dbReference>
<evidence type="ECO:0000256" key="3">
    <source>
        <dbReference type="ARBA" id="ARBA00048462"/>
    </source>
</evidence>
<dbReference type="InterPro" id="IPR050858">
    <property type="entry name" value="Mal-CoA-ACP_Trans/PKS_FabD"/>
</dbReference>
<evidence type="ECO:0000313" key="7">
    <source>
        <dbReference type="EMBL" id="QCD57500.1"/>
    </source>
</evidence>
<dbReference type="Pfam" id="PF00698">
    <property type="entry name" value="Acyl_transf_1"/>
    <property type="match status" value="1"/>
</dbReference>
<dbReference type="RefSeq" id="WP_281292514.1">
    <property type="nucleotide sequence ID" value="NZ_CP021978.1"/>
</dbReference>
<dbReference type="Gene3D" id="3.30.70.250">
    <property type="entry name" value="Malonyl-CoA ACP transacylase, ACP-binding"/>
    <property type="match status" value="1"/>
</dbReference>
<comment type="catalytic activity">
    <reaction evidence="3 4">
        <text>holo-[ACP] + malonyl-CoA = malonyl-[ACP] + CoA</text>
        <dbReference type="Rhea" id="RHEA:41792"/>
        <dbReference type="Rhea" id="RHEA-COMP:9623"/>
        <dbReference type="Rhea" id="RHEA-COMP:9685"/>
        <dbReference type="ChEBI" id="CHEBI:57287"/>
        <dbReference type="ChEBI" id="CHEBI:57384"/>
        <dbReference type="ChEBI" id="CHEBI:64479"/>
        <dbReference type="ChEBI" id="CHEBI:78449"/>
        <dbReference type="EC" id="2.3.1.39"/>
    </reaction>
</comment>
<comment type="similarity">
    <text evidence="4">Belongs to the fabD family.</text>
</comment>
<dbReference type="GO" id="GO:0004314">
    <property type="term" value="F:[acyl-carrier-protein] S-malonyltransferase activity"/>
    <property type="evidence" value="ECO:0007669"/>
    <property type="project" value="UniProtKB-EC"/>
</dbReference>
<dbReference type="EC" id="2.3.1.39" evidence="4"/>
<dbReference type="SMART" id="SM00827">
    <property type="entry name" value="PKS_AT"/>
    <property type="match status" value="1"/>
</dbReference>
<evidence type="ECO:0000256" key="4">
    <source>
        <dbReference type="PIRNR" id="PIRNR000446"/>
    </source>
</evidence>
<evidence type="ECO:0000256" key="1">
    <source>
        <dbReference type="ARBA" id="ARBA00022679"/>
    </source>
</evidence>
<dbReference type="KEGG" id="shaw:CEB94_23600"/>
<dbReference type="InterPro" id="IPR004410">
    <property type="entry name" value="Malonyl_CoA-ACP_transAc_FabD"/>
</dbReference>
<keyword evidence="1 4" id="KW-0808">Transferase</keyword>
<dbReference type="InterPro" id="IPR024925">
    <property type="entry name" value="Malonyl_CoA-ACP_transAc"/>
</dbReference>
<evidence type="ECO:0000259" key="6">
    <source>
        <dbReference type="SMART" id="SM00827"/>
    </source>
</evidence>
<dbReference type="InterPro" id="IPR016036">
    <property type="entry name" value="Malonyl_transacylase_ACP-bd"/>
</dbReference>
<dbReference type="PANTHER" id="PTHR42681">
    <property type="entry name" value="MALONYL-COA-ACYL CARRIER PROTEIN TRANSACYLASE, MITOCHONDRIAL"/>
    <property type="match status" value="1"/>
</dbReference>
<proteinExistence type="inferred from homology"/>
<gene>
    <name evidence="7" type="primary">fabD</name>
    <name evidence="7" type="ORF">CEB94_23600</name>
</gene>
<feature type="domain" description="Malonyl-CoA:ACP transacylase (MAT)" evidence="6">
    <location>
        <begin position="5"/>
        <end position="307"/>
    </location>
</feature>
<dbReference type="SUPFAM" id="SSF52151">
    <property type="entry name" value="FabD/lysophospholipase-like"/>
    <property type="match status" value="1"/>
</dbReference>
<dbReference type="InterPro" id="IPR016035">
    <property type="entry name" value="Acyl_Trfase/lysoPLipase"/>
</dbReference>
<dbReference type="AlphaFoldDB" id="A0A6G5RHI9"/>
<dbReference type="PIRSF" id="PIRSF000446">
    <property type="entry name" value="Mct"/>
    <property type="match status" value="1"/>
</dbReference>
<sequence length="310" mass="33858">MRAFLFPGQGTQKVGMGTYLRERYPQLIEPLWQEADGILGFSLTRLCEEGPSEELRHMTVTQPAVFMCSYTALVAARANGAEPDVIAGHSLGEYSALAAAGVLTWQEVLQLVHRRGQLMARVHDEVDGKMAAILGLTIEQVEEICAQVRSDTGEVVEVANHNEPLQVVVSGQSAAIDLLVQRVSTVTDARGSVLRIGGPAHSSLMGGATKDFVEFLQRFDFCPPKTMLISGSTAEPYATGEEIRRQLGDQLVHRVRWVDVMAKLEQLSVARTWELGPGRVLTGFVQRSLPAVQTYRANDLPSFLAGVTGW</sequence>
<reference evidence="7 8" key="1">
    <citation type="submission" date="2017-06" db="EMBL/GenBank/DDBJ databases">
        <title>Complete Genome Sequence of Streptomyces hawaiiensis NRRL 15010 and insights into acyldepsipeptides biosynthesis.</title>
        <authorList>
            <person name="Mariita R.M."/>
            <person name="Sello J.K."/>
        </authorList>
    </citation>
    <scope>NUCLEOTIDE SEQUENCE [LARGE SCALE GENOMIC DNA]</scope>
    <source>
        <strain evidence="7 8">ATCC 12236</strain>
    </source>
</reference>
<evidence type="ECO:0000256" key="2">
    <source>
        <dbReference type="ARBA" id="ARBA00023315"/>
    </source>
</evidence>
<dbReference type="NCBIfam" id="TIGR00128">
    <property type="entry name" value="fabD"/>
    <property type="match status" value="1"/>
</dbReference>
<dbReference type="InterPro" id="IPR014043">
    <property type="entry name" value="Acyl_transferase_dom"/>
</dbReference>